<accession>A0A5B1CNZ3</accession>
<keyword evidence="13" id="KW-1185">Reference proteome</keyword>
<protein>
    <recommendedName>
        <fullName evidence="4 10">4-alpha-glucanotransferase</fullName>
        <ecNumber evidence="3 10">2.4.1.25</ecNumber>
    </recommendedName>
    <alternativeName>
        <fullName evidence="8 10">Amylomaltase</fullName>
    </alternativeName>
    <alternativeName>
        <fullName evidence="9 10">Disproportionating enzyme</fullName>
    </alternativeName>
</protein>
<dbReference type="NCBIfam" id="NF011080">
    <property type="entry name" value="PRK14508.1-3"/>
    <property type="match status" value="1"/>
</dbReference>
<keyword evidence="5 10" id="KW-0328">Glycosyltransferase</keyword>
<dbReference type="PANTHER" id="PTHR32438:SF5">
    <property type="entry name" value="4-ALPHA-GLUCANOTRANSFERASE DPE1, CHLOROPLASTIC_AMYLOPLASTIC"/>
    <property type="match status" value="1"/>
</dbReference>
<dbReference type="NCBIfam" id="TIGR00217">
    <property type="entry name" value="malQ"/>
    <property type="match status" value="1"/>
</dbReference>
<evidence type="ECO:0000256" key="10">
    <source>
        <dbReference type="RuleBase" id="RU361207"/>
    </source>
</evidence>
<evidence type="ECO:0000256" key="5">
    <source>
        <dbReference type="ARBA" id="ARBA00022676"/>
    </source>
</evidence>
<dbReference type="GO" id="GO:0004134">
    <property type="term" value="F:4-alpha-glucanotransferase activity"/>
    <property type="evidence" value="ECO:0007669"/>
    <property type="project" value="UniProtKB-EC"/>
</dbReference>
<dbReference type="RefSeq" id="WP_068264308.1">
    <property type="nucleotide sequence ID" value="NZ_LWSK01000058.1"/>
</dbReference>
<evidence type="ECO:0000313" key="13">
    <source>
        <dbReference type="Proteomes" id="UP000322699"/>
    </source>
</evidence>
<keyword evidence="7 10" id="KW-0119">Carbohydrate metabolism</keyword>
<name>A0A5B1CNZ3_9BACT</name>
<dbReference type="EMBL" id="VRLW01000001">
    <property type="protein sequence ID" value="KAA1261320.1"/>
    <property type="molecule type" value="Genomic_DNA"/>
</dbReference>
<evidence type="ECO:0000256" key="9">
    <source>
        <dbReference type="ARBA" id="ARBA00031501"/>
    </source>
</evidence>
<evidence type="ECO:0000256" key="2">
    <source>
        <dbReference type="ARBA" id="ARBA00005684"/>
    </source>
</evidence>
<organism evidence="12 13">
    <name type="scientific">Rubripirellula obstinata</name>
    <dbReference type="NCBI Taxonomy" id="406547"/>
    <lineage>
        <taxon>Bacteria</taxon>
        <taxon>Pseudomonadati</taxon>
        <taxon>Planctomycetota</taxon>
        <taxon>Planctomycetia</taxon>
        <taxon>Pirellulales</taxon>
        <taxon>Pirellulaceae</taxon>
        <taxon>Rubripirellula</taxon>
    </lineage>
</organism>
<dbReference type="InterPro" id="IPR017853">
    <property type="entry name" value="GH"/>
</dbReference>
<evidence type="ECO:0000256" key="1">
    <source>
        <dbReference type="ARBA" id="ARBA00000439"/>
    </source>
</evidence>
<evidence type="ECO:0000256" key="4">
    <source>
        <dbReference type="ARBA" id="ARBA00020295"/>
    </source>
</evidence>
<evidence type="ECO:0000256" key="8">
    <source>
        <dbReference type="ARBA" id="ARBA00031423"/>
    </source>
</evidence>
<dbReference type="PANTHER" id="PTHR32438">
    <property type="entry name" value="4-ALPHA-GLUCANOTRANSFERASE DPE1, CHLOROPLASTIC/AMYLOPLASTIC"/>
    <property type="match status" value="1"/>
</dbReference>
<dbReference type="GO" id="GO:0005975">
    <property type="term" value="P:carbohydrate metabolic process"/>
    <property type="evidence" value="ECO:0007669"/>
    <property type="project" value="InterPro"/>
</dbReference>
<gene>
    <name evidence="12" type="primary">malQ_2</name>
    <name evidence="12" type="ORF">LF1_38670</name>
</gene>
<dbReference type="SUPFAM" id="SSF51445">
    <property type="entry name" value="(Trans)glycosidases"/>
    <property type="match status" value="1"/>
</dbReference>
<sequence length="570" mass="64049">MVLSARSSGILLHPTSLPSPHGIGDLGAGAYRFIDYLVTAKQRLWQVLPLNPTGFGNSPYSATSAFAGNPLLIDLVRVAEEVGCLEAIGNSHRFCDQSVDYESVTRWKMPILRHCADQFLGSAKEDRRLSYQRFCLEHQDWLEDYAMFVSIKQHFDRLGLEQGCDSSAWNLFWDKGLAQRNPESIRQWSDSHCKEIETEKVLQFFFFEQWLELKKYANQRGIQIVGDVPIFVAMDSADVWSSPNLFLLDDQLQPVEVAGVPPDYFSETGQRWGNPLYDWDEMRKDQFAWWARRFRGLLNIVDVVRIDHFRGFQACWSIPAAEDTAVNGRWVNAPGDEVFSTIRQANGAFPIIAEDLGVITPEVEAMRDRHGFPGMRILQFGFDPSESRSDHFLPHRYIPNCVVYTGTHDNDTVKGWYDAQGEDVRRYVDRYLNRGSGQVAWDFIKAAMASVANTVVLPMQDVLNLGSESRLNTPATINGNWGWRLQSDQLSDSTATKLGNLVVLYQRTECNLAAAQETAQGTALGTAQGPGQINACENATDQETSLRIDGSPEANGSPQPHHPTPLQPIV</sequence>
<dbReference type="Gene3D" id="3.20.20.80">
    <property type="entry name" value="Glycosidases"/>
    <property type="match status" value="1"/>
</dbReference>
<comment type="caution">
    <text evidence="12">The sequence shown here is derived from an EMBL/GenBank/DDBJ whole genome shotgun (WGS) entry which is preliminary data.</text>
</comment>
<feature type="compositionally biased region" description="Pro residues" evidence="11">
    <location>
        <begin position="560"/>
        <end position="570"/>
    </location>
</feature>
<proteinExistence type="inferred from homology"/>
<dbReference type="Proteomes" id="UP000322699">
    <property type="component" value="Unassembled WGS sequence"/>
</dbReference>
<evidence type="ECO:0000256" key="6">
    <source>
        <dbReference type="ARBA" id="ARBA00022679"/>
    </source>
</evidence>
<dbReference type="Pfam" id="PF02446">
    <property type="entry name" value="Glyco_hydro_77"/>
    <property type="match status" value="1"/>
</dbReference>
<evidence type="ECO:0000256" key="3">
    <source>
        <dbReference type="ARBA" id="ARBA00012560"/>
    </source>
</evidence>
<comment type="catalytic activity">
    <reaction evidence="1 10">
        <text>Transfers a segment of a (1-&gt;4)-alpha-D-glucan to a new position in an acceptor, which may be glucose or a (1-&gt;4)-alpha-D-glucan.</text>
        <dbReference type="EC" id="2.4.1.25"/>
    </reaction>
</comment>
<dbReference type="InterPro" id="IPR003385">
    <property type="entry name" value="Glyco_hydro_77"/>
</dbReference>
<keyword evidence="6 10" id="KW-0808">Transferase</keyword>
<dbReference type="EC" id="2.4.1.25" evidence="3 10"/>
<comment type="similarity">
    <text evidence="2 10">Belongs to the disproportionating enzyme family.</text>
</comment>
<feature type="region of interest" description="Disordered" evidence="11">
    <location>
        <begin position="540"/>
        <end position="570"/>
    </location>
</feature>
<reference evidence="12 13" key="1">
    <citation type="submission" date="2019-08" db="EMBL/GenBank/DDBJ databases">
        <title>Deep-cultivation of Planctomycetes and their phenomic and genomic characterization uncovers novel biology.</title>
        <authorList>
            <person name="Wiegand S."/>
            <person name="Jogler M."/>
            <person name="Boedeker C."/>
            <person name="Pinto D."/>
            <person name="Vollmers J."/>
            <person name="Rivas-Marin E."/>
            <person name="Kohn T."/>
            <person name="Peeters S.H."/>
            <person name="Heuer A."/>
            <person name="Rast P."/>
            <person name="Oberbeckmann S."/>
            <person name="Bunk B."/>
            <person name="Jeske O."/>
            <person name="Meyerdierks A."/>
            <person name="Storesund J.E."/>
            <person name="Kallscheuer N."/>
            <person name="Luecker S."/>
            <person name="Lage O.M."/>
            <person name="Pohl T."/>
            <person name="Merkel B.J."/>
            <person name="Hornburger P."/>
            <person name="Mueller R.-W."/>
            <person name="Bruemmer F."/>
            <person name="Labrenz M."/>
            <person name="Spormann A.M."/>
            <person name="Op Den Camp H."/>
            <person name="Overmann J."/>
            <person name="Amann R."/>
            <person name="Jetten M.S.M."/>
            <person name="Mascher T."/>
            <person name="Medema M.H."/>
            <person name="Devos D.P."/>
            <person name="Kaster A.-K."/>
            <person name="Ovreas L."/>
            <person name="Rohde M."/>
            <person name="Galperin M.Y."/>
            <person name="Jogler C."/>
        </authorList>
    </citation>
    <scope>NUCLEOTIDE SEQUENCE [LARGE SCALE GENOMIC DNA]</scope>
    <source>
        <strain evidence="12 13">LF1</strain>
    </source>
</reference>
<evidence type="ECO:0000256" key="7">
    <source>
        <dbReference type="ARBA" id="ARBA00023277"/>
    </source>
</evidence>
<evidence type="ECO:0000313" key="12">
    <source>
        <dbReference type="EMBL" id="KAA1261320.1"/>
    </source>
</evidence>
<dbReference type="AlphaFoldDB" id="A0A5B1CNZ3"/>
<evidence type="ECO:0000256" key="11">
    <source>
        <dbReference type="SAM" id="MobiDB-lite"/>
    </source>
</evidence>
<dbReference type="OrthoDB" id="9811841at2"/>